<keyword evidence="2" id="KW-1185">Reference proteome</keyword>
<comment type="caution">
    <text evidence="1">The sequence shown here is derived from an EMBL/GenBank/DDBJ whole genome shotgun (WGS) entry which is preliminary data.</text>
</comment>
<name>A0A8S4S2G5_9NEOP</name>
<protein>
    <submittedName>
        <fullName evidence="1">Jg15943 protein</fullName>
    </submittedName>
</protein>
<gene>
    <name evidence="1" type="primary">jg15943</name>
    <name evidence="1" type="ORF">PAEG_LOCUS20407</name>
</gene>
<proteinExistence type="predicted"/>
<sequence length="113" mass="12803">MDIDSPLNPIAENFLSSESIKKKKKKERGAKGLNTAVAKTKAMVFTDSLILLEMGKMEAGRVFQILAVRIRNEDAKRFVCVRGILTMYAWMQILSVPRKFPLICIENTLLVFL</sequence>
<reference evidence="1" key="1">
    <citation type="submission" date="2022-03" db="EMBL/GenBank/DDBJ databases">
        <authorList>
            <person name="Lindestad O."/>
        </authorList>
    </citation>
    <scope>NUCLEOTIDE SEQUENCE</scope>
</reference>
<evidence type="ECO:0000313" key="2">
    <source>
        <dbReference type="Proteomes" id="UP000838756"/>
    </source>
</evidence>
<organism evidence="1 2">
    <name type="scientific">Pararge aegeria aegeria</name>
    <dbReference type="NCBI Taxonomy" id="348720"/>
    <lineage>
        <taxon>Eukaryota</taxon>
        <taxon>Metazoa</taxon>
        <taxon>Ecdysozoa</taxon>
        <taxon>Arthropoda</taxon>
        <taxon>Hexapoda</taxon>
        <taxon>Insecta</taxon>
        <taxon>Pterygota</taxon>
        <taxon>Neoptera</taxon>
        <taxon>Endopterygota</taxon>
        <taxon>Lepidoptera</taxon>
        <taxon>Glossata</taxon>
        <taxon>Ditrysia</taxon>
        <taxon>Papilionoidea</taxon>
        <taxon>Nymphalidae</taxon>
        <taxon>Satyrinae</taxon>
        <taxon>Satyrini</taxon>
        <taxon>Parargina</taxon>
        <taxon>Pararge</taxon>
    </lineage>
</organism>
<evidence type="ECO:0000313" key="1">
    <source>
        <dbReference type="EMBL" id="CAH2244464.1"/>
    </source>
</evidence>
<accession>A0A8S4S2G5</accession>
<dbReference type="AlphaFoldDB" id="A0A8S4S2G5"/>
<dbReference type="Proteomes" id="UP000838756">
    <property type="component" value="Unassembled WGS sequence"/>
</dbReference>
<dbReference type="EMBL" id="CAKXAJ010025829">
    <property type="protein sequence ID" value="CAH2244464.1"/>
    <property type="molecule type" value="Genomic_DNA"/>
</dbReference>